<feature type="compositionally biased region" description="Polar residues" evidence="1">
    <location>
        <begin position="93"/>
        <end position="114"/>
    </location>
</feature>
<dbReference type="AlphaFoldDB" id="A0A9N8YLV3"/>
<organism evidence="2 3">
    <name type="scientific">Funneliformis caledonium</name>
    <dbReference type="NCBI Taxonomy" id="1117310"/>
    <lineage>
        <taxon>Eukaryota</taxon>
        <taxon>Fungi</taxon>
        <taxon>Fungi incertae sedis</taxon>
        <taxon>Mucoromycota</taxon>
        <taxon>Glomeromycotina</taxon>
        <taxon>Glomeromycetes</taxon>
        <taxon>Glomerales</taxon>
        <taxon>Glomeraceae</taxon>
        <taxon>Funneliformis</taxon>
    </lineage>
</organism>
<feature type="compositionally biased region" description="Polar residues" evidence="1">
    <location>
        <begin position="616"/>
        <end position="647"/>
    </location>
</feature>
<name>A0A9N8YLV3_9GLOM</name>
<keyword evidence="3" id="KW-1185">Reference proteome</keyword>
<feature type="compositionally biased region" description="Polar residues" evidence="1">
    <location>
        <begin position="512"/>
        <end position="528"/>
    </location>
</feature>
<proteinExistence type="predicted"/>
<reference evidence="2" key="1">
    <citation type="submission" date="2021-06" db="EMBL/GenBank/DDBJ databases">
        <authorList>
            <person name="Kallberg Y."/>
            <person name="Tangrot J."/>
            <person name="Rosling A."/>
        </authorList>
    </citation>
    <scope>NUCLEOTIDE SEQUENCE</scope>
    <source>
        <strain evidence="2">UK204</strain>
    </source>
</reference>
<evidence type="ECO:0000313" key="3">
    <source>
        <dbReference type="Proteomes" id="UP000789570"/>
    </source>
</evidence>
<feature type="compositionally biased region" description="Polar residues" evidence="1">
    <location>
        <begin position="551"/>
        <end position="569"/>
    </location>
</feature>
<dbReference type="EMBL" id="CAJVPQ010000064">
    <property type="protein sequence ID" value="CAG8442136.1"/>
    <property type="molecule type" value="Genomic_DNA"/>
</dbReference>
<feature type="region of interest" description="Disordered" evidence="1">
    <location>
        <begin position="387"/>
        <end position="406"/>
    </location>
</feature>
<feature type="compositionally biased region" description="Low complexity" evidence="1">
    <location>
        <begin position="59"/>
        <end position="72"/>
    </location>
</feature>
<comment type="caution">
    <text evidence="2">The sequence shown here is derived from an EMBL/GenBank/DDBJ whole genome shotgun (WGS) entry which is preliminary data.</text>
</comment>
<dbReference type="OrthoDB" id="2246292at2759"/>
<feature type="compositionally biased region" description="Low complexity" evidence="1">
    <location>
        <begin position="41"/>
        <end position="52"/>
    </location>
</feature>
<accession>A0A9N8YLV3</accession>
<feature type="compositionally biased region" description="Polar residues" evidence="1">
    <location>
        <begin position="245"/>
        <end position="256"/>
    </location>
</feature>
<feature type="compositionally biased region" description="Basic and acidic residues" evidence="1">
    <location>
        <begin position="205"/>
        <end position="214"/>
    </location>
</feature>
<feature type="region of interest" description="Disordered" evidence="1">
    <location>
        <begin position="499"/>
        <end position="847"/>
    </location>
</feature>
<evidence type="ECO:0000256" key="1">
    <source>
        <dbReference type="SAM" id="MobiDB-lite"/>
    </source>
</evidence>
<sequence>MHSRKASISHVMNDNQTSGSGGFSLKSILSDDGPASHARTQQHASLSQHSQSPLPPPQYHHGAGNNGVNGNAGNTGYGGTYSSEPAEAGSILLSLSNPNTAPQQSTSHYNNQSRDYYPSKDNEQQMSDVEIAATISSLSNISNSVKSIPQHQRQRAKSNSMSIASLLGGEEPSSSDSGRSIPNGSLVNEPSQQRYQQQHQESYPEEMRNGDIHSHHQSQQNLDCGHFNGSSNHNIRKHTKKLSGGSASLVVNTTKIPQREPKGIQKKSPQKRRPSDAVDFTNTRPKVHRNPELNHFSHGPPTTSGGPKLTELREHLGEERFPNRIPAVHNYSMEWDRVPHSHSYHQARSSHSIPIQNENRFTMAKNVSSPPMHGDSQKLNVKNFLMGTNERPGSKTSSPPPPGLPVHVPNGYPHGHGVGGMAGAHVDIPPQLSQQPPPQIPPIQNGMPSISGQHSAFSNQFYKKYQDMVRKHDPKLKRNATHAYIPYMIYNQMENGKCKDGHLQSQTPPPQNNSVMNRQIMPNGSPMNNDHVMVSQVNGSNLYGSRDGYPPSNSGFMHSSEVAANSGVQQRRVPDPPTHPHSNVNAISGSRNASHVYPNGVSLVEQPPPLPHTQRRLTGSSHNSPPIQSSANVQHSSSQRPNVLSSLSEPSNRTSTPSTSRSAVSQSSQPQHVYMPAPLDPLSSRNPPQPTYMPSPHDPLSSRNSYDKTPPAPPVYMSGSSRNSYNAKSSAPIPQSPAMNPSRQGPPASHYHNHTPSPGPPQSGSNRLPGMSPHHNHNLHSEPVCAPVNGNPSNVLSPPRRLLESQSQTNGYGNNNGHSHHLHPHLDVPPSSQVLGQSSLGQRGTFY</sequence>
<feature type="compositionally biased region" description="Polar residues" evidence="1">
    <location>
        <begin position="580"/>
        <end position="593"/>
    </location>
</feature>
<dbReference type="Proteomes" id="UP000789570">
    <property type="component" value="Unassembled WGS sequence"/>
</dbReference>
<feature type="compositionally biased region" description="Polar residues" evidence="1">
    <location>
        <begin position="217"/>
        <end position="233"/>
    </location>
</feature>
<feature type="compositionally biased region" description="Low complexity" evidence="1">
    <location>
        <begin position="828"/>
        <end position="841"/>
    </location>
</feature>
<feature type="compositionally biased region" description="Polar residues" evidence="1">
    <location>
        <begin position="718"/>
        <end position="743"/>
    </location>
</feature>
<feature type="region of interest" description="Disordered" evidence="1">
    <location>
        <begin position="1"/>
        <end position="123"/>
    </location>
</feature>
<feature type="region of interest" description="Disordered" evidence="1">
    <location>
        <begin position="166"/>
        <end position="309"/>
    </location>
</feature>
<evidence type="ECO:0000313" key="2">
    <source>
        <dbReference type="EMBL" id="CAG8442136.1"/>
    </source>
</evidence>
<feature type="compositionally biased region" description="Low complexity" evidence="1">
    <location>
        <begin position="648"/>
        <end position="671"/>
    </location>
</feature>
<feature type="region of interest" description="Disordered" evidence="1">
    <location>
        <begin position="411"/>
        <end position="443"/>
    </location>
</feature>
<protein>
    <submittedName>
        <fullName evidence="2">10203_t:CDS:1</fullName>
    </submittedName>
</protein>
<feature type="compositionally biased region" description="Low complexity" evidence="1">
    <location>
        <begin position="423"/>
        <end position="434"/>
    </location>
</feature>
<feature type="compositionally biased region" description="Pro residues" evidence="1">
    <location>
        <begin position="687"/>
        <end position="697"/>
    </location>
</feature>
<feature type="compositionally biased region" description="Polar residues" evidence="1">
    <location>
        <begin position="172"/>
        <end position="191"/>
    </location>
</feature>
<gene>
    <name evidence="2" type="ORF">FCALED_LOCUS623</name>
</gene>